<dbReference type="HAMAP" id="MF_00272">
    <property type="entry name" value="GcvH"/>
    <property type="match status" value="1"/>
</dbReference>
<dbReference type="PANTHER" id="PTHR11715">
    <property type="entry name" value="GLYCINE CLEAVAGE SYSTEM H PROTEIN"/>
    <property type="match status" value="1"/>
</dbReference>
<dbReference type="Gene3D" id="2.40.50.100">
    <property type="match status" value="1"/>
</dbReference>
<dbReference type="CDD" id="cd06848">
    <property type="entry name" value="GCS_H"/>
    <property type="match status" value="1"/>
</dbReference>
<sequence length="128" mass="13888">VSNIPENLKYSHSHEWVRIEGDTATVGITDHAQHELTDIVFVELPALGRQLAVGEDCAVVESVKSASDIATPLTGEVIEVNSALADSPMQVNDSPYENGWFFKLKLTGELDFDTLLDATQYAAEIGEA</sequence>
<dbReference type="PANTHER" id="PTHR11715:SF3">
    <property type="entry name" value="GLYCINE CLEAVAGE SYSTEM H PROTEIN-RELATED"/>
    <property type="match status" value="1"/>
</dbReference>
<feature type="domain" description="Lipoyl-binding" evidence="3">
    <location>
        <begin position="23"/>
        <end position="105"/>
    </location>
</feature>
<proteinExistence type="inferred from homology"/>
<accession>A0A383DKB6</accession>
<dbReference type="Pfam" id="PF01597">
    <property type="entry name" value="GCV_H"/>
    <property type="match status" value="1"/>
</dbReference>
<evidence type="ECO:0000259" key="3">
    <source>
        <dbReference type="PROSITE" id="PS50968"/>
    </source>
</evidence>
<dbReference type="GO" id="GO:0009249">
    <property type="term" value="P:protein lipoylation"/>
    <property type="evidence" value="ECO:0007669"/>
    <property type="project" value="TreeGrafter"/>
</dbReference>
<dbReference type="InterPro" id="IPR003016">
    <property type="entry name" value="2-oxoA_DH_lipoyl-BS"/>
</dbReference>
<comment type="similarity">
    <text evidence="1">Belongs to the GcvH family.</text>
</comment>
<dbReference type="InterPro" id="IPR000089">
    <property type="entry name" value="Biotin_lipoyl"/>
</dbReference>
<keyword evidence="2" id="KW-0450">Lipoyl</keyword>
<protein>
    <recommendedName>
        <fullName evidence="3">Lipoyl-binding domain-containing protein</fullName>
    </recommendedName>
</protein>
<dbReference type="NCBIfam" id="TIGR00527">
    <property type="entry name" value="gcvH"/>
    <property type="match status" value="1"/>
</dbReference>
<dbReference type="NCBIfam" id="NF002270">
    <property type="entry name" value="PRK01202.1"/>
    <property type="match status" value="1"/>
</dbReference>
<feature type="non-terminal residue" evidence="4">
    <location>
        <position position="1"/>
    </location>
</feature>
<dbReference type="EMBL" id="UINC01217945">
    <property type="protein sequence ID" value="SVE44764.1"/>
    <property type="molecule type" value="Genomic_DNA"/>
</dbReference>
<dbReference type="InterPro" id="IPR033753">
    <property type="entry name" value="GCV_H/Fam206"/>
</dbReference>
<name>A0A383DKB6_9ZZZZ</name>
<dbReference type="InterPro" id="IPR017453">
    <property type="entry name" value="GCV_H_sub"/>
</dbReference>
<evidence type="ECO:0000313" key="4">
    <source>
        <dbReference type="EMBL" id="SVE44764.1"/>
    </source>
</evidence>
<dbReference type="PROSITE" id="PS50968">
    <property type="entry name" value="BIOTINYL_LIPOYL"/>
    <property type="match status" value="1"/>
</dbReference>
<dbReference type="InterPro" id="IPR002930">
    <property type="entry name" value="GCV_H"/>
</dbReference>
<dbReference type="SUPFAM" id="SSF51230">
    <property type="entry name" value="Single hybrid motif"/>
    <property type="match status" value="1"/>
</dbReference>
<evidence type="ECO:0000256" key="2">
    <source>
        <dbReference type="ARBA" id="ARBA00022823"/>
    </source>
</evidence>
<dbReference type="PROSITE" id="PS00189">
    <property type="entry name" value="LIPOYL"/>
    <property type="match status" value="1"/>
</dbReference>
<dbReference type="GO" id="GO:0019464">
    <property type="term" value="P:glycine decarboxylation via glycine cleavage system"/>
    <property type="evidence" value="ECO:0007669"/>
    <property type="project" value="InterPro"/>
</dbReference>
<dbReference type="InterPro" id="IPR011053">
    <property type="entry name" value="Single_hybrid_motif"/>
</dbReference>
<dbReference type="AlphaFoldDB" id="A0A383DKB6"/>
<gene>
    <name evidence="4" type="ORF">METZ01_LOCUS497618</name>
</gene>
<dbReference type="GO" id="GO:0005960">
    <property type="term" value="C:glycine cleavage complex"/>
    <property type="evidence" value="ECO:0007669"/>
    <property type="project" value="InterPro"/>
</dbReference>
<reference evidence="4" key="1">
    <citation type="submission" date="2018-05" db="EMBL/GenBank/DDBJ databases">
        <authorList>
            <person name="Lanie J.A."/>
            <person name="Ng W.-L."/>
            <person name="Kazmierczak K.M."/>
            <person name="Andrzejewski T.M."/>
            <person name="Davidsen T.M."/>
            <person name="Wayne K.J."/>
            <person name="Tettelin H."/>
            <person name="Glass J.I."/>
            <person name="Rusch D."/>
            <person name="Podicherti R."/>
            <person name="Tsui H.-C.T."/>
            <person name="Winkler M.E."/>
        </authorList>
    </citation>
    <scope>NUCLEOTIDE SEQUENCE</scope>
</reference>
<organism evidence="4">
    <name type="scientific">marine metagenome</name>
    <dbReference type="NCBI Taxonomy" id="408172"/>
    <lineage>
        <taxon>unclassified sequences</taxon>
        <taxon>metagenomes</taxon>
        <taxon>ecological metagenomes</taxon>
    </lineage>
</organism>
<dbReference type="GO" id="GO:0005829">
    <property type="term" value="C:cytosol"/>
    <property type="evidence" value="ECO:0007669"/>
    <property type="project" value="TreeGrafter"/>
</dbReference>
<evidence type="ECO:0000256" key="1">
    <source>
        <dbReference type="ARBA" id="ARBA00009249"/>
    </source>
</evidence>